<dbReference type="Pfam" id="PF02818">
    <property type="entry name" value="PPAK"/>
    <property type="match status" value="1"/>
</dbReference>
<evidence type="ECO:0000313" key="3">
    <source>
        <dbReference type="EMBL" id="ANQ10248.1"/>
    </source>
</evidence>
<accession>A0A1B1E5G6</accession>
<dbReference type="EMBL" id="CP016250">
    <property type="protein sequence ID" value="ANQ10248.1"/>
    <property type="molecule type" value="Genomic_DNA"/>
</dbReference>
<feature type="domain" description="Schizont-infected cell agglutination C-terminal" evidence="2">
    <location>
        <begin position="327"/>
        <end position="461"/>
    </location>
</feature>
<dbReference type="KEGG" id="pcot:PCOAH_00044900"/>
<gene>
    <name evidence="3" type="ORF">PCOAH_00044900</name>
</gene>
<keyword evidence="4" id="KW-1185">Reference proteome</keyword>
<organism evidence="3 4">
    <name type="scientific">Plasmodium coatneyi</name>
    <dbReference type="NCBI Taxonomy" id="208452"/>
    <lineage>
        <taxon>Eukaryota</taxon>
        <taxon>Sar</taxon>
        <taxon>Alveolata</taxon>
        <taxon>Apicomplexa</taxon>
        <taxon>Aconoidasida</taxon>
        <taxon>Haemosporida</taxon>
        <taxon>Plasmodiidae</taxon>
        <taxon>Plasmodium</taxon>
    </lineage>
</organism>
<feature type="region of interest" description="Disordered" evidence="1">
    <location>
        <begin position="436"/>
        <end position="468"/>
    </location>
</feature>
<feature type="region of interest" description="Disordered" evidence="1">
    <location>
        <begin position="167"/>
        <end position="249"/>
    </location>
</feature>
<dbReference type="InterPro" id="IPR004168">
    <property type="entry name" value="PPAK_motif"/>
</dbReference>
<sequence>MFTEFSNNPIGGDDKYDYENLNELAEICEKKSDNNGILNTDEDREFCRTLVKNLMIVTKDKLPCQKEKKDLPDMWDCIPKCDLLNTWLIYVKMTCKREELIKHVFEKVNNMKEKVKYKDVFEKCEYGQIKPGWRGDKAMMMELYKFLMKEDGRSKIMDIHNQNWCGGRGIKSRSKTRERSESEADNEEEDGNEDEKYKEFTREVEKIVASIPEEQPTKVPEIPKKVIPEEKKPTSEDTGPNHEETDRLDGVTSTVTTTITNATLSFPEKNDDKLLQHILKTMQGVRILLRLSLLIMSKQREMVILLLLVKVVLKDMVMLLLVVEEVYFGMLRKTRKRYRRAHQIRGPSLEEQIVDHVDDQGGPREYYIVKERKPRSTPMKRKKKGVPGRRRRMIIDIHLEVLDECQKGDLHSTKEDFFKILVQEFMGSNFMKEEKVKSSESGFREEDFIPKEQVPSSDSGFREGRLCS</sequence>
<dbReference type="AlphaFoldDB" id="A0A1B1E5G6"/>
<dbReference type="OrthoDB" id="376328at2759"/>
<proteinExistence type="predicted"/>
<reference evidence="4" key="1">
    <citation type="submission" date="2016-06" db="EMBL/GenBank/DDBJ databases">
        <title>First high quality genome sequence of Plasmodium coatneyi using continuous long reads from single molecule, real-time sequencing.</title>
        <authorList>
            <person name="Chien J.-T."/>
            <person name="Pakala S.B."/>
            <person name="Geraldo J.A."/>
            <person name="Lapp S.A."/>
            <person name="Barnwell J.W."/>
            <person name="Kissinger J.C."/>
            <person name="Galinski M.R."/>
            <person name="Humphrey J.C."/>
        </authorList>
    </citation>
    <scope>NUCLEOTIDE SEQUENCE [LARGE SCALE GENOMIC DNA]</scope>
    <source>
        <strain evidence="4">Hackeri</strain>
    </source>
</reference>
<feature type="compositionally biased region" description="Basic and acidic residues" evidence="1">
    <location>
        <begin position="436"/>
        <end position="450"/>
    </location>
</feature>
<feature type="compositionally biased region" description="Acidic residues" evidence="1">
    <location>
        <begin position="183"/>
        <end position="193"/>
    </location>
</feature>
<feature type="compositionally biased region" description="Basic and acidic residues" evidence="1">
    <location>
        <begin position="221"/>
        <end position="249"/>
    </location>
</feature>
<evidence type="ECO:0000256" key="1">
    <source>
        <dbReference type="SAM" id="MobiDB-lite"/>
    </source>
</evidence>
<evidence type="ECO:0000259" key="2">
    <source>
        <dbReference type="Pfam" id="PF12879"/>
    </source>
</evidence>
<dbReference type="Pfam" id="PF12879">
    <property type="entry name" value="SICA_C"/>
    <property type="match status" value="1"/>
</dbReference>
<dbReference type="Proteomes" id="UP000092716">
    <property type="component" value="Chromosome 12"/>
</dbReference>
<name>A0A1B1E5G6_9APIC</name>
<dbReference type="InterPro" id="IPR024288">
    <property type="entry name" value="SICA_C"/>
</dbReference>
<dbReference type="GeneID" id="30911221"/>
<protein>
    <submittedName>
        <fullName evidence="3">SICA antigen</fullName>
    </submittedName>
</protein>
<dbReference type="VEuPathDB" id="PlasmoDB:PCOAH_00044900"/>
<dbReference type="RefSeq" id="XP_019916943.1">
    <property type="nucleotide sequence ID" value="XM_020061274.1"/>
</dbReference>
<feature type="compositionally biased region" description="Basic and acidic residues" evidence="1">
    <location>
        <begin position="194"/>
        <end position="206"/>
    </location>
</feature>
<evidence type="ECO:0000313" key="4">
    <source>
        <dbReference type="Proteomes" id="UP000092716"/>
    </source>
</evidence>